<keyword evidence="2" id="KW-1185">Reference proteome</keyword>
<gene>
    <name evidence="1" type="ORF">GCM10007301_03620</name>
</gene>
<reference evidence="1" key="2">
    <citation type="submission" date="2020-09" db="EMBL/GenBank/DDBJ databases">
        <authorList>
            <person name="Sun Q."/>
            <person name="Sedlacek I."/>
        </authorList>
    </citation>
    <scope>NUCLEOTIDE SEQUENCE</scope>
    <source>
        <strain evidence="1">CCM 7897</strain>
    </source>
</reference>
<accession>A0A917F658</accession>
<sequence length="161" mass="17991">MVLWAALCVVCASDHAAAQGSRYPLRVSFVNGAGDLLSEATLDLAGLDRLPQTRVATTTPWTHGVQVFTGPSLAVLARLNTHRVREVRAYSLGDWSATIPASDWRGQSVILASRLNGDTMRVRDKGPYWIMYPIDDRRDLDTQMYQARMIWQVKALEFVVE</sequence>
<dbReference type="AlphaFoldDB" id="A0A917F658"/>
<dbReference type="RefSeq" id="WP_188574847.1">
    <property type="nucleotide sequence ID" value="NZ_BMCT01000001.1"/>
</dbReference>
<dbReference type="EMBL" id="BMCT01000001">
    <property type="protein sequence ID" value="GGF47570.1"/>
    <property type="molecule type" value="Genomic_DNA"/>
</dbReference>
<proteinExistence type="predicted"/>
<reference evidence="1" key="1">
    <citation type="journal article" date="2014" name="Int. J. Syst. Evol. Microbiol.">
        <title>Complete genome sequence of Corynebacterium casei LMG S-19264T (=DSM 44701T), isolated from a smear-ripened cheese.</title>
        <authorList>
            <consortium name="US DOE Joint Genome Institute (JGI-PGF)"/>
            <person name="Walter F."/>
            <person name="Albersmeier A."/>
            <person name="Kalinowski J."/>
            <person name="Ruckert C."/>
        </authorList>
    </citation>
    <scope>NUCLEOTIDE SEQUENCE</scope>
    <source>
        <strain evidence="1">CCM 7897</strain>
    </source>
</reference>
<organism evidence="1 2">
    <name type="scientific">Azorhizobium oxalatiphilum</name>
    <dbReference type="NCBI Taxonomy" id="980631"/>
    <lineage>
        <taxon>Bacteria</taxon>
        <taxon>Pseudomonadati</taxon>
        <taxon>Pseudomonadota</taxon>
        <taxon>Alphaproteobacteria</taxon>
        <taxon>Hyphomicrobiales</taxon>
        <taxon>Xanthobacteraceae</taxon>
        <taxon>Azorhizobium</taxon>
    </lineage>
</organism>
<dbReference type="Proteomes" id="UP000606044">
    <property type="component" value="Unassembled WGS sequence"/>
</dbReference>
<evidence type="ECO:0008006" key="3">
    <source>
        <dbReference type="Google" id="ProtNLM"/>
    </source>
</evidence>
<evidence type="ECO:0000313" key="2">
    <source>
        <dbReference type="Proteomes" id="UP000606044"/>
    </source>
</evidence>
<dbReference type="InterPro" id="IPR036374">
    <property type="entry name" value="OxRdtase_Mopterin-bd_sf"/>
</dbReference>
<comment type="caution">
    <text evidence="1">The sequence shown here is derived from an EMBL/GenBank/DDBJ whole genome shotgun (WGS) entry which is preliminary data.</text>
</comment>
<protein>
    <recommendedName>
        <fullName evidence="3">Oxidoreductase</fullName>
    </recommendedName>
</protein>
<name>A0A917F658_9HYPH</name>
<evidence type="ECO:0000313" key="1">
    <source>
        <dbReference type="EMBL" id="GGF47570.1"/>
    </source>
</evidence>
<dbReference type="SUPFAM" id="SSF56524">
    <property type="entry name" value="Oxidoreductase molybdopterin-binding domain"/>
    <property type="match status" value="1"/>
</dbReference>